<name>A0A068TMB8_COFCA</name>
<reference evidence="6" key="1">
    <citation type="journal article" date="2014" name="Science">
        <title>The coffee genome provides insight into the convergent evolution of caffeine biosynthesis.</title>
        <authorList>
            <person name="Denoeud F."/>
            <person name="Carretero-Paulet L."/>
            <person name="Dereeper A."/>
            <person name="Droc G."/>
            <person name="Guyot R."/>
            <person name="Pietrella M."/>
            <person name="Zheng C."/>
            <person name="Alberti A."/>
            <person name="Anthony F."/>
            <person name="Aprea G."/>
            <person name="Aury J.M."/>
            <person name="Bento P."/>
            <person name="Bernard M."/>
            <person name="Bocs S."/>
            <person name="Campa C."/>
            <person name="Cenci A."/>
            <person name="Combes M.C."/>
            <person name="Crouzillat D."/>
            <person name="Da Silva C."/>
            <person name="Daddiego L."/>
            <person name="De Bellis F."/>
            <person name="Dussert S."/>
            <person name="Garsmeur O."/>
            <person name="Gayraud T."/>
            <person name="Guignon V."/>
            <person name="Jahn K."/>
            <person name="Jamilloux V."/>
            <person name="Joet T."/>
            <person name="Labadie K."/>
            <person name="Lan T."/>
            <person name="Leclercq J."/>
            <person name="Lepelley M."/>
            <person name="Leroy T."/>
            <person name="Li L.T."/>
            <person name="Librado P."/>
            <person name="Lopez L."/>
            <person name="Munoz A."/>
            <person name="Noel B."/>
            <person name="Pallavicini A."/>
            <person name="Perrotta G."/>
            <person name="Poncet V."/>
            <person name="Pot D."/>
            <person name="Priyono X."/>
            <person name="Rigoreau M."/>
            <person name="Rouard M."/>
            <person name="Rozas J."/>
            <person name="Tranchant-Dubreuil C."/>
            <person name="VanBuren R."/>
            <person name="Zhang Q."/>
            <person name="Andrade A.C."/>
            <person name="Argout X."/>
            <person name="Bertrand B."/>
            <person name="de Kochko A."/>
            <person name="Graziosi G."/>
            <person name="Henry R.J."/>
            <person name="Jayarama X."/>
            <person name="Ming R."/>
            <person name="Nagai C."/>
            <person name="Rounsley S."/>
            <person name="Sankoff D."/>
            <person name="Giuliano G."/>
            <person name="Albert V.A."/>
            <person name="Wincker P."/>
            <person name="Lashermes P."/>
        </authorList>
    </citation>
    <scope>NUCLEOTIDE SEQUENCE [LARGE SCALE GENOMIC DNA]</scope>
    <source>
        <strain evidence="6">cv. DH200-94</strain>
    </source>
</reference>
<dbReference type="OrthoDB" id="1732327at2759"/>
<dbReference type="Pfam" id="PF01535">
    <property type="entry name" value="PPR"/>
    <property type="match status" value="4"/>
</dbReference>
<keyword evidence="2" id="KW-0677">Repeat</keyword>
<dbReference type="InterPro" id="IPR032867">
    <property type="entry name" value="DYW_dom"/>
</dbReference>
<feature type="repeat" description="PPR" evidence="3">
    <location>
        <begin position="96"/>
        <end position="130"/>
    </location>
</feature>
<dbReference type="PANTHER" id="PTHR47926">
    <property type="entry name" value="PENTATRICOPEPTIDE REPEAT-CONTAINING PROTEIN"/>
    <property type="match status" value="1"/>
</dbReference>
<dbReference type="PhylomeDB" id="A0A068TMB8"/>
<feature type="repeat" description="PPR" evidence="3">
    <location>
        <begin position="400"/>
        <end position="434"/>
    </location>
</feature>
<dbReference type="InterPro" id="IPR046848">
    <property type="entry name" value="E_motif"/>
</dbReference>
<keyword evidence="6" id="KW-1185">Reference proteome</keyword>
<dbReference type="InterPro" id="IPR002885">
    <property type="entry name" value="PPR_rpt"/>
</dbReference>
<gene>
    <name evidence="5" type="ORF">GSCOC_T00014365001</name>
</gene>
<evidence type="ECO:0000256" key="1">
    <source>
        <dbReference type="ARBA" id="ARBA00006643"/>
    </source>
</evidence>
<dbReference type="PANTHER" id="PTHR47926:SF342">
    <property type="entry name" value="TETRATRICOPEPTIDE-LIKE HELICAL DOMAIN-CONTAINING PROTEIN-RELATED"/>
    <property type="match status" value="1"/>
</dbReference>
<dbReference type="InterPro" id="IPR011990">
    <property type="entry name" value="TPR-like_helical_dom_sf"/>
</dbReference>
<dbReference type="AlphaFoldDB" id="A0A068TMB8"/>
<dbReference type="OMA" id="MNSYASC"/>
<dbReference type="Proteomes" id="UP000295252">
    <property type="component" value="Chromosome IV"/>
</dbReference>
<protein>
    <recommendedName>
        <fullName evidence="4">DYW domain-containing protein</fullName>
    </recommendedName>
</protein>
<dbReference type="Pfam" id="PF20431">
    <property type="entry name" value="E_motif"/>
    <property type="match status" value="1"/>
</dbReference>
<dbReference type="Pfam" id="PF13041">
    <property type="entry name" value="PPR_2"/>
    <property type="match status" value="2"/>
</dbReference>
<dbReference type="FunFam" id="1.25.40.10:FF:000090">
    <property type="entry name" value="Pentatricopeptide repeat-containing protein, chloroplastic"/>
    <property type="match status" value="1"/>
</dbReference>
<dbReference type="Gramene" id="CDO97122">
    <property type="protein sequence ID" value="CDO97122"/>
    <property type="gene ID" value="GSCOC_T00014365001"/>
</dbReference>
<organism evidence="5 6">
    <name type="scientific">Coffea canephora</name>
    <name type="common">Robusta coffee</name>
    <dbReference type="NCBI Taxonomy" id="49390"/>
    <lineage>
        <taxon>Eukaryota</taxon>
        <taxon>Viridiplantae</taxon>
        <taxon>Streptophyta</taxon>
        <taxon>Embryophyta</taxon>
        <taxon>Tracheophyta</taxon>
        <taxon>Spermatophyta</taxon>
        <taxon>Magnoliopsida</taxon>
        <taxon>eudicotyledons</taxon>
        <taxon>Gunneridae</taxon>
        <taxon>Pentapetalae</taxon>
        <taxon>asterids</taxon>
        <taxon>lamiids</taxon>
        <taxon>Gentianales</taxon>
        <taxon>Rubiaceae</taxon>
        <taxon>Ixoroideae</taxon>
        <taxon>Gardenieae complex</taxon>
        <taxon>Bertiereae - Coffeeae clade</taxon>
        <taxon>Coffeeae</taxon>
        <taxon>Coffea</taxon>
    </lineage>
</organism>
<dbReference type="Gene3D" id="1.25.40.10">
    <property type="entry name" value="Tetratricopeptide repeat domain"/>
    <property type="match status" value="5"/>
</dbReference>
<dbReference type="EMBL" id="HG739085">
    <property type="protein sequence ID" value="CDO97122.1"/>
    <property type="molecule type" value="Genomic_DNA"/>
</dbReference>
<evidence type="ECO:0000256" key="3">
    <source>
        <dbReference type="PROSITE-ProRule" id="PRU00708"/>
    </source>
</evidence>
<dbReference type="InterPro" id="IPR046960">
    <property type="entry name" value="PPR_At4g14850-like_plant"/>
</dbReference>
<dbReference type="FunFam" id="1.25.40.10:FF:000073">
    <property type="entry name" value="Pentatricopeptide repeat-containing protein chloroplastic"/>
    <property type="match status" value="1"/>
</dbReference>
<evidence type="ECO:0000313" key="6">
    <source>
        <dbReference type="Proteomes" id="UP000295252"/>
    </source>
</evidence>
<accession>A0A068TMB8</accession>
<proteinExistence type="inferred from homology"/>
<dbReference type="Pfam" id="PF14432">
    <property type="entry name" value="DYW_deaminase"/>
    <property type="match status" value="1"/>
</dbReference>
<feature type="domain" description="DYW" evidence="4">
    <location>
        <begin position="615"/>
        <end position="707"/>
    </location>
</feature>
<dbReference type="InParanoid" id="A0A068TMB8"/>
<feature type="repeat" description="PPR" evidence="3">
    <location>
        <begin position="197"/>
        <end position="231"/>
    </location>
</feature>
<sequence length="707" mass="79249">MNRLQMVSSRKQCLQKLPTFSFKITQQIGLNSIPLSHASILKELKESKPLQQVHAYIITSGLSSNIFLCNRLMNSYASCGLMDCAQDIFSGTENRNFVSWTILISGFTRNDLLIDAIKAFHDMILNYVRPNANTISSILPAFAKLGLTRMGKSVHGYWIRQSCGRNVFVESALVDMYMKIRCMNFARHIFDNMPDRNLVSWNSVILGYSDNGSGEEAFNLFNCMRRKGYSIDVFTIMSLISASLGVGDLSLARAVHALTIRIGYVSDRLVMSAFMDLYIKTDGVDDAYCIFNEISKKDIVVWTVMLSGFLRKGKWNRSIEHFNEMIAAEKSALDAVSLVSILAGCSSSGALQQGRRIHAMVMKIGYQSDVFVGSAVINMYANCAEICDAERYFGSMKEKDAACWNALISGYSMNGYGNDAIDLFLKMKGSGINPDEWTLLSALCACSHAGMVDQGLHIFHHMAEFWNIVPNSKHYACVIDLLGRAGLLDDAYRMICNMHLPPTVDVYCAMLSACRVHRNMEMGVEIARKLSALKPTDVGHHILLSNMYALAGNLEAVKLTRTSLRLTRLKRYPGFSSIEIDGEMYTFMASQKDHPQYQHISGFLKGIILKIKSEGYVPDRECVLEEVSDDMREDILYHHSEKLAIALGLLKTKQGTVIRITKNLRTCNDCHSASKIISKVFGRALIVKDANRFHVFQDGICSCKDYW</sequence>
<dbReference type="NCBIfam" id="TIGR00756">
    <property type="entry name" value="PPR"/>
    <property type="match status" value="3"/>
</dbReference>
<evidence type="ECO:0000259" key="4">
    <source>
        <dbReference type="Pfam" id="PF14432"/>
    </source>
</evidence>
<dbReference type="GO" id="GO:0009451">
    <property type="term" value="P:RNA modification"/>
    <property type="evidence" value="ECO:0007669"/>
    <property type="project" value="InterPro"/>
</dbReference>
<dbReference type="GO" id="GO:0008270">
    <property type="term" value="F:zinc ion binding"/>
    <property type="evidence" value="ECO:0007669"/>
    <property type="project" value="InterPro"/>
</dbReference>
<comment type="similarity">
    <text evidence="1">Belongs to the PPR family. PCMP-H subfamily.</text>
</comment>
<evidence type="ECO:0000313" key="5">
    <source>
        <dbReference type="EMBL" id="CDO97122.1"/>
    </source>
</evidence>
<dbReference type="PROSITE" id="PS51375">
    <property type="entry name" value="PPR"/>
    <property type="match status" value="4"/>
</dbReference>
<feature type="repeat" description="PPR" evidence="3">
    <location>
        <begin position="298"/>
        <end position="332"/>
    </location>
</feature>
<evidence type="ECO:0000256" key="2">
    <source>
        <dbReference type="ARBA" id="ARBA00022737"/>
    </source>
</evidence>
<dbReference type="GO" id="GO:0003729">
    <property type="term" value="F:mRNA binding"/>
    <property type="evidence" value="ECO:0007669"/>
    <property type="project" value="UniProtKB-ARBA"/>
</dbReference>